<evidence type="ECO:0000313" key="2">
    <source>
        <dbReference type="EMBL" id="NNU15411.1"/>
    </source>
</evidence>
<comment type="caution">
    <text evidence="2">The sequence shown here is derived from an EMBL/GenBank/DDBJ whole genome shotgun (WGS) entry which is preliminary data.</text>
</comment>
<dbReference type="Proteomes" id="UP000536835">
    <property type="component" value="Unassembled WGS sequence"/>
</dbReference>
<keyword evidence="3" id="KW-1185">Reference proteome</keyword>
<sequence length="111" mass="11248">MIRTLIASVAALTAASCASIGAQEAVLLPGAVEGAKAKAAAALGRASIELGKPDPTEQSQFIVLPPRLGSGEDRSLAKPQVFVIMLDGGECVLYDGKMDPISLGEGVCKPA</sequence>
<proteinExistence type="predicted"/>
<reference evidence="2 3" key="1">
    <citation type="submission" date="2020-05" db="EMBL/GenBank/DDBJ databases">
        <title>Parvularcula mediterraneae sp. nov., isolated from polypropylene straw from shallow seawater of the seashore of Laganas in Zakynthos island, Greece.</title>
        <authorList>
            <person name="Szabo I."/>
            <person name="Al-Omari J."/>
            <person name="Rado J."/>
            <person name="Szerdahelyi G.S."/>
        </authorList>
    </citation>
    <scope>NUCLEOTIDE SEQUENCE [LARGE SCALE GENOMIC DNA]</scope>
    <source>
        <strain evidence="2 3">ZS-1/3</strain>
    </source>
</reference>
<dbReference type="EMBL" id="JABFCX010000002">
    <property type="protein sequence ID" value="NNU15411.1"/>
    <property type="molecule type" value="Genomic_DNA"/>
</dbReference>
<accession>A0A7Y3W4N0</accession>
<keyword evidence="1" id="KW-0732">Signal</keyword>
<organism evidence="2 3">
    <name type="scientific">Parvularcula mediterranea</name>
    <dbReference type="NCBI Taxonomy" id="2732508"/>
    <lineage>
        <taxon>Bacteria</taxon>
        <taxon>Pseudomonadati</taxon>
        <taxon>Pseudomonadota</taxon>
        <taxon>Alphaproteobacteria</taxon>
        <taxon>Parvularculales</taxon>
        <taxon>Parvularculaceae</taxon>
        <taxon>Parvularcula</taxon>
    </lineage>
</organism>
<evidence type="ECO:0008006" key="4">
    <source>
        <dbReference type="Google" id="ProtNLM"/>
    </source>
</evidence>
<evidence type="ECO:0000313" key="3">
    <source>
        <dbReference type="Proteomes" id="UP000536835"/>
    </source>
</evidence>
<dbReference type="RefSeq" id="WP_173196864.1">
    <property type="nucleotide sequence ID" value="NZ_JABFCX010000002.1"/>
</dbReference>
<dbReference type="PROSITE" id="PS51257">
    <property type="entry name" value="PROKAR_LIPOPROTEIN"/>
    <property type="match status" value="1"/>
</dbReference>
<feature type="signal peptide" evidence="1">
    <location>
        <begin position="1"/>
        <end position="22"/>
    </location>
</feature>
<dbReference type="AlphaFoldDB" id="A0A7Y3W4N0"/>
<feature type="chain" id="PRO_5031191023" description="Lipoprotein" evidence="1">
    <location>
        <begin position="23"/>
        <end position="111"/>
    </location>
</feature>
<evidence type="ECO:0000256" key="1">
    <source>
        <dbReference type="SAM" id="SignalP"/>
    </source>
</evidence>
<protein>
    <recommendedName>
        <fullName evidence="4">Lipoprotein</fullName>
    </recommendedName>
</protein>
<name>A0A7Y3W4N0_9PROT</name>
<gene>
    <name evidence="2" type="ORF">HK107_03595</name>
</gene>